<dbReference type="OrthoDB" id="1367287at2"/>
<comment type="caution">
    <text evidence="1">The sequence shown here is derived from an EMBL/GenBank/DDBJ whole genome shotgun (WGS) entry which is preliminary data.</text>
</comment>
<evidence type="ECO:0000313" key="1">
    <source>
        <dbReference type="EMBL" id="ROI09770.1"/>
    </source>
</evidence>
<name>A0A3N0WXI1_9FLAO</name>
<dbReference type="Proteomes" id="UP000270224">
    <property type="component" value="Unassembled WGS sequence"/>
</dbReference>
<organism evidence="1 2">
    <name type="scientific">Kaistella daneshvariae</name>
    <dbReference type="NCBI Taxonomy" id="2487074"/>
    <lineage>
        <taxon>Bacteria</taxon>
        <taxon>Pseudomonadati</taxon>
        <taxon>Bacteroidota</taxon>
        <taxon>Flavobacteriia</taxon>
        <taxon>Flavobacteriales</taxon>
        <taxon>Weeksellaceae</taxon>
        <taxon>Chryseobacterium group</taxon>
        <taxon>Kaistella</taxon>
    </lineage>
</organism>
<dbReference type="AlphaFoldDB" id="A0A3N0WXI1"/>
<evidence type="ECO:0000313" key="2">
    <source>
        <dbReference type="Proteomes" id="UP000270224"/>
    </source>
</evidence>
<reference evidence="2" key="1">
    <citation type="submission" date="2018-11" db="EMBL/GenBank/DDBJ databases">
        <title>Proposal to divide the Flavobacteriaceae and reorganize its genera based on Amino Acid Identity values calculated from whole genome sequences.</title>
        <authorList>
            <person name="Nicholson A.C."/>
            <person name="Gulvik C.A."/>
            <person name="Whitney A.M."/>
            <person name="Humrighouse B.W."/>
            <person name="Bell M."/>
            <person name="Holmes B."/>
            <person name="Steigerwalt A."/>
            <person name="Villarma A."/>
            <person name="Sheth M."/>
            <person name="Batra D."/>
            <person name="Pryor J."/>
            <person name="Bernardet J.-F."/>
            <person name="Hugo C."/>
            <person name="Kampfer P."/>
            <person name="Newman J."/>
            <person name="Mcquiston J.R."/>
        </authorList>
    </citation>
    <scope>NUCLEOTIDE SEQUENCE [LARGE SCALE GENOMIC DNA]</scope>
    <source>
        <strain evidence="2">H3056</strain>
    </source>
</reference>
<proteinExistence type="predicted"/>
<dbReference type="EMBL" id="RJUG01000002">
    <property type="protein sequence ID" value="ROI09770.1"/>
    <property type="molecule type" value="Genomic_DNA"/>
</dbReference>
<protein>
    <submittedName>
        <fullName evidence="1">Uncharacterized protein</fullName>
    </submittedName>
</protein>
<accession>A0A3N0WXI1</accession>
<sequence length="110" mass="12734">MVYAGSNPAGGARKQENNTDMYVCKLGHTTSAKNKLEEEFFQYLKEIDRIWVEDEKVEELKKDILSAYSKRCEKHPRCKPLQKSFYKGFDNKEDFILSGSNASFTLLKTK</sequence>
<reference evidence="2" key="2">
    <citation type="submission" date="2018-11" db="EMBL/GenBank/DDBJ databases">
        <title>Proposal to divide the Flavobacteriaceae and reorganize its genera based on Amino Acid Identity values calculated from whole genome sequences.</title>
        <authorList>
            <person name="Nicholson A.C."/>
            <person name="Gulvik C.A."/>
            <person name="Whitney A.M."/>
            <person name="Humrighouse B.W."/>
            <person name="Bell M."/>
            <person name="Holmens B."/>
            <person name="Steigerwalt A."/>
            <person name="Villarma A."/>
            <person name="Sheth M."/>
            <person name="Batra D."/>
            <person name="Pryor J."/>
            <person name="Bernardet J.-F."/>
            <person name="Hugo C."/>
            <person name="Kampfer P."/>
            <person name="Newman J."/>
            <person name="Mcquiston J.R."/>
        </authorList>
    </citation>
    <scope>NUCLEOTIDE SEQUENCE [LARGE SCALE GENOMIC DNA]</scope>
    <source>
        <strain evidence="2">H3056</strain>
    </source>
</reference>
<gene>
    <name evidence="1" type="ORF">EGI11_03160</name>
</gene>
<dbReference type="RefSeq" id="WP_123265023.1">
    <property type="nucleotide sequence ID" value="NZ_RJUG01000002.1"/>
</dbReference>